<dbReference type="InterPro" id="IPR004276">
    <property type="entry name" value="GlycoTrans_28_N"/>
</dbReference>
<dbReference type="GO" id="GO:0016757">
    <property type="term" value="F:glycosyltransferase activity"/>
    <property type="evidence" value="ECO:0007669"/>
    <property type="project" value="UniProtKB-KW"/>
</dbReference>
<evidence type="ECO:0000256" key="6">
    <source>
        <dbReference type="ARBA" id="ARBA00022984"/>
    </source>
</evidence>
<organism evidence="13 14">
    <name type="scientific">Streptomyces polygonati</name>
    <dbReference type="NCBI Taxonomy" id="1617087"/>
    <lineage>
        <taxon>Bacteria</taxon>
        <taxon>Bacillati</taxon>
        <taxon>Actinomycetota</taxon>
        <taxon>Actinomycetes</taxon>
        <taxon>Kitasatosporales</taxon>
        <taxon>Streptomycetaceae</taxon>
        <taxon>Streptomyces</taxon>
    </lineage>
</organism>
<feature type="domain" description="Glycosyl transferase family 28 C-terminal" evidence="12">
    <location>
        <begin position="188"/>
        <end position="340"/>
    </location>
</feature>
<dbReference type="PANTHER" id="PTHR21015">
    <property type="entry name" value="UDP-N-ACETYLGLUCOSAMINE--N-ACETYLMURAMYL-(PENTAPEPTIDE) PYROPHOSPHORYL-UNDECAPRENOL N-ACETYLGLUCOSAMINE TRANSFERASE 1"/>
    <property type="match status" value="1"/>
</dbReference>
<evidence type="ECO:0000313" key="14">
    <source>
        <dbReference type="Proteomes" id="UP001595765"/>
    </source>
</evidence>
<dbReference type="SUPFAM" id="SSF53756">
    <property type="entry name" value="UDP-Glycosyltransferase/glycogen phosphorylase"/>
    <property type="match status" value="1"/>
</dbReference>
<keyword evidence="4 10" id="KW-0808">Transferase</keyword>
<comment type="caution">
    <text evidence="13">The sequence shown here is derived from an EMBL/GenBank/DDBJ whole genome shotgun (WGS) entry which is preliminary data.</text>
</comment>
<evidence type="ECO:0000256" key="9">
    <source>
        <dbReference type="ARBA" id="ARBA00023316"/>
    </source>
</evidence>
<keyword evidence="6 10" id="KW-0573">Peptidoglycan synthesis</keyword>
<dbReference type="RefSeq" id="WP_386436415.1">
    <property type="nucleotide sequence ID" value="NZ_JBHSBB010000029.1"/>
</dbReference>
<dbReference type="InterPro" id="IPR007235">
    <property type="entry name" value="Glyco_trans_28_C"/>
</dbReference>
<feature type="binding site" evidence="10">
    <location>
        <position position="290"/>
    </location>
    <ligand>
        <name>UDP-N-acetyl-alpha-D-glucosamine</name>
        <dbReference type="ChEBI" id="CHEBI:57705"/>
    </ligand>
</feature>
<keyword evidence="5 10" id="KW-0133">Cell shape</keyword>
<comment type="similarity">
    <text evidence="10">Belongs to the glycosyltransferase 28 family. MurG subfamily.</text>
</comment>
<gene>
    <name evidence="10" type="primary">murG</name>
    <name evidence="13" type="ORF">ACFO3J_30510</name>
</gene>
<sequence length="368" mass="39429">MKIGITGGGSAGHVVPALAVAARLPAQGVTELVFFGRADSIEHEYAIKAGVPFRAVPSAGLKRYGSWSNLLMPFTVLRGIGAAVRAMRRERPDALFSKGSYVSVPVGVAAWLCRVPIVVHESDHSLGLANKIVARMAHRVCLSVAPPTGAPRWLARKSVVTGLPLRHDLAAGDPERLRHRLDLPARPVLLIFCGSSGSQRVNDAVKSQLDTLCSRFAVVHVRGKGNLDPSLHGMPDYRQLEYLHEEMADALWLADLVIGRAGATTLAELEALGKRAVLIPLPSTVSRGDQLDNADAYARRHPGQCVVIPDNEELQGGASLAKACMELAAETRSGPVERPDPKAVHRASDLIAHETVAAARPRRALHAR</sequence>
<comment type="subcellular location">
    <subcellularLocation>
        <location evidence="10">Cell membrane</location>
        <topology evidence="10">Peripheral membrane protein</topology>
        <orientation evidence="10">Cytoplasmic side</orientation>
    </subcellularLocation>
</comment>
<keyword evidence="8 10" id="KW-0131">Cell cycle</keyword>
<evidence type="ECO:0000256" key="3">
    <source>
        <dbReference type="ARBA" id="ARBA00022676"/>
    </source>
</evidence>
<dbReference type="PANTHER" id="PTHR21015:SF27">
    <property type="entry name" value="UDP-N-ACETYLGLUCOSAMINE--N-ACETYLMURAMYL-(PENTAPEPTIDE) PYROPHOSPHORYL-UNDECAPRENOL N-ACETYLGLUCOSAMINE TRANSFERASE"/>
    <property type="match status" value="1"/>
</dbReference>
<evidence type="ECO:0000256" key="8">
    <source>
        <dbReference type="ARBA" id="ARBA00023306"/>
    </source>
</evidence>
<evidence type="ECO:0000256" key="2">
    <source>
        <dbReference type="ARBA" id="ARBA00022618"/>
    </source>
</evidence>
<dbReference type="HAMAP" id="MF_00033">
    <property type="entry name" value="MurG"/>
    <property type="match status" value="1"/>
</dbReference>
<dbReference type="EMBL" id="JBHSBB010000029">
    <property type="protein sequence ID" value="MFC4035771.1"/>
    <property type="molecule type" value="Genomic_DNA"/>
</dbReference>
<dbReference type="InterPro" id="IPR006009">
    <property type="entry name" value="GlcNAc_MurG"/>
</dbReference>
<proteinExistence type="inferred from homology"/>
<evidence type="ECO:0000256" key="1">
    <source>
        <dbReference type="ARBA" id="ARBA00022475"/>
    </source>
</evidence>
<keyword evidence="3 10" id="KW-0328">Glycosyltransferase</keyword>
<feature type="binding site" evidence="10">
    <location>
        <position position="166"/>
    </location>
    <ligand>
        <name>UDP-N-acetyl-alpha-D-glucosamine</name>
        <dbReference type="ChEBI" id="CHEBI:57705"/>
    </ligand>
</feature>
<keyword evidence="1 10" id="KW-1003">Cell membrane</keyword>
<comment type="caution">
    <text evidence="10">Lacks conserved residue(s) required for the propagation of feature annotation.</text>
</comment>
<evidence type="ECO:0000256" key="7">
    <source>
        <dbReference type="ARBA" id="ARBA00023136"/>
    </source>
</evidence>
<keyword evidence="9 10" id="KW-0961">Cell wall biogenesis/degradation</keyword>
<keyword evidence="14" id="KW-1185">Reference proteome</keyword>
<protein>
    <recommendedName>
        <fullName evidence="10">UDP-N-acetylglucosamine--N-acetylmuramyl-(pentapeptide) pyrophosphoryl-undecaprenol N-acetylglucosamine transferase</fullName>
        <ecNumber evidence="10">2.4.1.227</ecNumber>
    </recommendedName>
    <alternativeName>
        <fullName evidence="10">Undecaprenyl-PP-MurNAc-pentapeptide-UDPGlcNAc GlcNAc transferase</fullName>
    </alternativeName>
</protein>
<keyword evidence="7 10" id="KW-0472">Membrane</keyword>
<evidence type="ECO:0000256" key="4">
    <source>
        <dbReference type="ARBA" id="ARBA00022679"/>
    </source>
</evidence>
<evidence type="ECO:0000256" key="10">
    <source>
        <dbReference type="HAMAP-Rule" id="MF_00033"/>
    </source>
</evidence>
<evidence type="ECO:0000259" key="12">
    <source>
        <dbReference type="Pfam" id="PF04101"/>
    </source>
</evidence>
<reference evidence="14" key="1">
    <citation type="journal article" date="2019" name="Int. J. Syst. Evol. Microbiol.">
        <title>The Global Catalogue of Microorganisms (GCM) 10K type strain sequencing project: providing services to taxonomists for standard genome sequencing and annotation.</title>
        <authorList>
            <consortium name="The Broad Institute Genomics Platform"/>
            <consortium name="The Broad Institute Genome Sequencing Center for Infectious Disease"/>
            <person name="Wu L."/>
            <person name="Ma J."/>
        </authorList>
    </citation>
    <scope>NUCLEOTIDE SEQUENCE [LARGE SCALE GENOMIC DNA]</scope>
    <source>
        <strain evidence="14">CGMCC 4.7237</strain>
    </source>
</reference>
<dbReference type="CDD" id="cd03785">
    <property type="entry name" value="GT28_MurG"/>
    <property type="match status" value="1"/>
</dbReference>
<accession>A0ABV8HXY8</accession>
<comment type="pathway">
    <text evidence="10">Cell wall biogenesis; peptidoglycan biosynthesis.</text>
</comment>
<dbReference type="Gene3D" id="3.40.50.2000">
    <property type="entry name" value="Glycogen Phosphorylase B"/>
    <property type="match status" value="2"/>
</dbReference>
<feature type="binding site" evidence="10">
    <location>
        <position position="195"/>
    </location>
    <ligand>
        <name>UDP-N-acetyl-alpha-D-glucosamine</name>
        <dbReference type="ChEBI" id="CHEBI:57705"/>
    </ligand>
</feature>
<evidence type="ECO:0000259" key="11">
    <source>
        <dbReference type="Pfam" id="PF03033"/>
    </source>
</evidence>
<dbReference type="Pfam" id="PF04101">
    <property type="entry name" value="Glyco_tran_28_C"/>
    <property type="match status" value="1"/>
</dbReference>
<dbReference type="EC" id="2.4.1.227" evidence="10"/>
<dbReference type="Pfam" id="PF03033">
    <property type="entry name" value="Glyco_transf_28"/>
    <property type="match status" value="1"/>
</dbReference>
<keyword evidence="2 10" id="KW-0132">Cell division</keyword>
<comment type="catalytic activity">
    <reaction evidence="10">
        <text>di-trans,octa-cis-undecaprenyl diphospho-N-acetyl-alpha-D-muramoyl-L-alanyl-D-glutamyl-meso-2,6-diaminopimeloyl-D-alanyl-D-alanine + UDP-N-acetyl-alpha-D-glucosamine = di-trans,octa-cis-undecaprenyl diphospho-[N-acetyl-alpha-D-glucosaminyl-(1-&gt;4)]-N-acetyl-alpha-D-muramoyl-L-alanyl-D-glutamyl-meso-2,6-diaminopimeloyl-D-alanyl-D-alanine + UDP + H(+)</text>
        <dbReference type="Rhea" id="RHEA:31227"/>
        <dbReference type="ChEBI" id="CHEBI:15378"/>
        <dbReference type="ChEBI" id="CHEBI:57705"/>
        <dbReference type="ChEBI" id="CHEBI:58223"/>
        <dbReference type="ChEBI" id="CHEBI:61387"/>
        <dbReference type="ChEBI" id="CHEBI:61388"/>
        <dbReference type="EC" id="2.4.1.227"/>
    </reaction>
</comment>
<evidence type="ECO:0000313" key="13">
    <source>
        <dbReference type="EMBL" id="MFC4035771.1"/>
    </source>
</evidence>
<name>A0ABV8HXY8_9ACTN</name>
<dbReference type="Proteomes" id="UP001595765">
    <property type="component" value="Unassembled WGS sequence"/>
</dbReference>
<feature type="domain" description="Glycosyltransferase family 28 N-terminal" evidence="11">
    <location>
        <begin position="3"/>
        <end position="140"/>
    </location>
</feature>
<comment type="function">
    <text evidence="10">Cell wall formation. Catalyzes the transfer of a GlcNAc subunit on undecaprenyl-pyrophosphoryl-MurNAc-pentapeptide (lipid intermediate I) to form undecaprenyl-pyrophosphoryl-MurNAc-(pentapeptide)GlcNAc (lipid intermediate II).</text>
</comment>
<evidence type="ECO:0000256" key="5">
    <source>
        <dbReference type="ARBA" id="ARBA00022960"/>
    </source>
</evidence>
<feature type="binding site" evidence="10">
    <location>
        <begin position="10"/>
        <end position="12"/>
    </location>
    <ligand>
        <name>UDP-N-acetyl-alpha-D-glucosamine</name>
        <dbReference type="ChEBI" id="CHEBI:57705"/>
    </ligand>
</feature>